<name>A0A3Q8Q3N1_9VIRU</name>
<accession>A0A3Q8Q3N1</accession>
<dbReference type="EMBL" id="MK064562">
    <property type="protein sequence ID" value="AZI75759.1"/>
    <property type="molecule type" value="Genomic_DNA"/>
</dbReference>
<protein>
    <submittedName>
        <fullName evidence="1">Zn finger protein</fullName>
    </submittedName>
</protein>
<evidence type="ECO:0000313" key="1">
    <source>
        <dbReference type="EMBL" id="AZI75759.1"/>
    </source>
</evidence>
<reference evidence="1" key="1">
    <citation type="journal article" date="2018" name="Environ. Microbiol.">
        <title>New archaeal viruses discovered by metagenomic analysis of viral communities in enrichment cultures.</title>
        <authorList>
            <person name="Liu Y."/>
            <person name="Brandt D."/>
            <person name="Ishino S."/>
            <person name="Ishino Y."/>
            <person name="Koonin E.V."/>
            <person name="Kalinowski J."/>
            <person name="Krupovic M."/>
            <person name="Prangishvili D."/>
        </authorList>
    </citation>
    <scope>NUCLEOTIDE SEQUENCE [LARGE SCALE GENOMIC DNA]</scope>
</reference>
<proteinExistence type="predicted"/>
<dbReference type="Proteomes" id="UP000267912">
    <property type="component" value="Segment"/>
</dbReference>
<sequence>MKYKNCLKNCKTKKIRSKEPSIQLFLTLYLKVTGEKLKKCENFCKVYIAFLDVGEIMFGGTWKRIWRKQLNINKIKLFKCTHCGQVFELRTGTEHILEFMYSNKIMERVLQE</sequence>
<organism evidence="1">
    <name type="scientific">Sulfolobales Beppu filamentous phage 1</name>
    <dbReference type="NCBI Taxonomy" id="2493122"/>
    <lineage>
        <taxon>Viruses</taxon>
        <taxon>Adnaviria</taxon>
        <taxon>Zilligvirae</taxon>
        <taxon>Taleaviricota</taxon>
        <taxon>Tokiviricetes</taxon>
        <taxon>Ligamenvirales</taxon>
        <taxon>Lipothrixviridae</taxon>
        <taxon>Alphalipothrixvirus</taxon>
        <taxon>Alphalipothrixvirus beppuense</taxon>
    </lineage>
</organism>
<gene>
    <name evidence="1" type="ORF">SBFV1_gp58</name>
</gene>